<dbReference type="Pfam" id="PF00330">
    <property type="entry name" value="Aconitase"/>
    <property type="match status" value="1"/>
</dbReference>
<dbReference type="Gene3D" id="3.30.499.10">
    <property type="entry name" value="Aconitase, domain 3"/>
    <property type="match status" value="2"/>
</dbReference>
<comment type="subunit">
    <text evidence="5">Heterodimer of LeuC and LeuD.</text>
</comment>
<keyword evidence="9" id="KW-0028">Amino-acid biosynthesis</keyword>
<dbReference type="InterPro" id="IPR001030">
    <property type="entry name" value="Acoase/IPM_deHydtase_lsu_aba"/>
</dbReference>
<comment type="caution">
    <text evidence="16">The sequence shown here is derived from an EMBL/GenBank/DDBJ whole genome shotgun (WGS) entry which is preliminary data.</text>
</comment>
<keyword evidence="12" id="KW-0411">Iron-sulfur</keyword>
<dbReference type="InterPro" id="IPR015931">
    <property type="entry name" value="Acnase/IPM_dHydase_lsu_aba_1/3"/>
</dbReference>
<organism evidence="16 17">
    <name type="scientific">Algimonas porphyrae</name>
    <dbReference type="NCBI Taxonomy" id="1128113"/>
    <lineage>
        <taxon>Bacteria</taxon>
        <taxon>Pseudomonadati</taxon>
        <taxon>Pseudomonadota</taxon>
        <taxon>Alphaproteobacteria</taxon>
        <taxon>Maricaulales</taxon>
        <taxon>Robiginitomaculaceae</taxon>
        <taxon>Algimonas</taxon>
    </lineage>
</organism>
<evidence type="ECO:0000313" key="16">
    <source>
        <dbReference type="EMBL" id="GLQ19602.1"/>
    </source>
</evidence>
<evidence type="ECO:0000256" key="9">
    <source>
        <dbReference type="ARBA" id="ARBA00022605"/>
    </source>
</evidence>
<keyword evidence="10" id="KW-0479">Metal-binding</keyword>
<evidence type="ECO:0000313" key="17">
    <source>
        <dbReference type="Proteomes" id="UP001161390"/>
    </source>
</evidence>
<keyword evidence="8" id="KW-0004">4Fe-4S</keyword>
<evidence type="ECO:0000256" key="1">
    <source>
        <dbReference type="ARBA" id="ARBA00000491"/>
    </source>
</evidence>
<dbReference type="PROSITE" id="PS00450">
    <property type="entry name" value="ACONITASE_1"/>
    <property type="match status" value="1"/>
</dbReference>
<comment type="pathway">
    <text evidence="4">Amino-acid biosynthesis; L-leucine biosynthesis; L-leucine from 3-methyl-2-oxobutanoate: step 2/4.</text>
</comment>
<reference evidence="16" key="2">
    <citation type="submission" date="2023-01" db="EMBL/GenBank/DDBJ databases">
        <title>Draft genome sequence of Algimonas porphyrae strain NBRC 108216.</title>
        <authorList>
            <person name="Sun Q."/>
            <person name="Mori K."/>
        </authorList>
    </citation>
    <scope>NUCLEOTIDE SEQUENCE</scope>
    <source>
        <strain evidence="16">NBRC 108216</strain>
    </source>
</reference>
<evidence type="ECO:0000256" key="14">
    <source>
        <dbReference type="ARBA" id="ARBA00023304"/>
    </source>
</evidence>
<dbReference type="NCBIfam" id="NF009116">
    <property type="entry name" value="PRK12466.1"/>
    <property type="match status" value="1"/>
</dbReference>
<dbReference type="RefSeq" id="WP_284369395.1">
    <property type="nucleotide sequence ID" value="NZ_BSNJ01000001.1"/>
</dbReference>
<evidence type="ECO:0000256" key="12">
    <source>
        <dbReference type="ARBA" id="ARBA00023014"/>
    </source>
</evidence>
<keyword evidence="14" id="KW-0100">Branched-chain amino acid biosynthesis</keyword>
<keyword evidence="17" id="KW-1185">Reference proteome</keyword>
<keyword evidence="7" id="KW-0432">Leucine biosynthesis</keyword>
<keyword evidence="11" id="KW-0408">Iron</keyword>
<name>A0ABQ5UXM7_9PROT</name>
<proteinExistence type="predicted"/>
<evidence type="ECO:0000256" key="2">
    <source>
        <dbReference type="ARBA" id="ARBA00001966"/>
    </source>
</evidence>
<evidence type="ECO:0000256" key="7">
    <source>
        <dbReference type="ARBA" id="ARBA00022430"/>
    </source>
</evidence>
<sequence length="448" mass="47466">MAKTLFDKIWDAHRVTTLPSGEDLIAVDRVFLHERTGSVALESLLASGRMPIDPDRVFCTMDHIVSTEEGRGRNDARTPGGDVFITATRSAAAKTGIQLIDVDSADQGIVHVISPELGIAQPGLTLVCPDSHTCSQGALGAAAWGIGSTDAEHAMATGTLRLKQPPQTRIRVDGRLADGITAKDLILHIIGTLGADGAKRCAVEFCGDAIEALDVEARLTLCNMAVEMAAFTAIIAPDDVTFAYLKGRRYAPEDDQWDRAVSIWRTLMTDKDASFDHEHVFDARLIGHTLTWGTSPGQAGRLDGTTGHSDYMNVESGTPLLGLPIGGAFIGSCTNARISDLRAAADILRGQRVADGVTAICVPGSMAVRRQAEMEGIDRIFRAAGFEWGEAGCAFCFYAGGRTFAPGTRVISSTNRNFEGRQGPGVRTHLASPAVVAASAIAGRIAAP</sequence>
<keyword evidence="13" id="KW-0456">Lyase</keyword>
<evidence type="ECO:0000256" key="3">
    <source>
        <dbReference type="ARBA" id="ARBA00002695"/>
    </source>
</evidence>
<evidence type="ECO:0000256" key="6">
    <source>
        <dbReference type="ARBA" id="ARBA00011998"/>
    </source>
</evidence>
<protein>
    <recommendedName>
        <fullName evidence="6">3-isopropylmalate dehydratase</fullName>
        <ecNumber evidence="6">4.2.1.33</ecNumber>
    </recommendedName>
</protein>
<evidence type="ECO:0000256" key="11">
    <source>
        <dbReference type="ARBA" id="ARBA00023004"/>
    </source>
</evidence>
<dbReference type="InterPro" id="IPR018136">
    <property type="entry name" value="Aconitase_4Fe-4S_BS"/>
</dbReference>
<dbReference type="InterPro" id="IPR050067">
    <property type="entry name" value="IPM_dehydratase_rel_enz"/>
</dbReference>
<dbReference type="PRINTS" id="PR00415">
    <property type="entry name" value="ACONITASE"/>
</dbReference>
<evidence type="ECO:0000256" key="5">
    <source>
        <dbReference type="ARBA" id="ARBA00011271"/>
    </source>
</evidence>
<dbReference type="Proteomes" id="UP001161390">
    <property type="component" value="Unassembled WGS sequence"/>
</dbReference>
<evidence type="ECO:0000256" key="10">
    <source>
        <dbReference type="ARBA" id="ARBA00022723"/>
    </source>
</evidence>
<accession>A0ABQ5UXM7</accession>
<dbReference type="PANTHER" id="PTHR43822:SF9">
    <property type="entry name" value="3-ISOPROPYLMALATE DEHYDRATASE"/>
    <property type="match status" value="1"/>
</dbReference>
<evidence type="ECO:0000256" key="8">
    <source>
        <dbReference type="ARBA" id="ARBA00022485"/>
    </source>
</evidence>
<comment type="function">
    <text evidence="3">Catalyzes the isomerization between 2-isopropylmalate and 3-isopropylmalate, via the formation of 2-isopropylmaleate.</text>
</comment>
<reference evidence="16" key="1">
    <citation type="journal article" date="2014" name="Int. J. Syst. Evol. Microbiol.">
        <title>Complete genome of a new Firmicutes species belonging to the dominant human colonic microbiota ('Ruminococcus bicirculans') reveals two chromosomes and a selective capacity to utilize plant glucans.</title>
        <authorList>
            <consortium name="NISC Comparative Sequencing Program"/>
            <person name="Wegmann U."/>
            <person name="Louis P."/>
            <person name="Goesmann A."/>
            <person name="Henrissat B."/>
            <person name="Duncan S.H."/>
            <person name="Flint H.J."/>
        </authorList>
    </citation>
    <scope>NUCLEOTIDE SEQUENCE</scope>
    <source>
        <strain evidence="16">NBRC 108216</strain>
    </source>
</reference>
<dbReference type="PANTHER" id="PTHR43822">
    <property type="entry name" value="HOMOACONITASE, MITOCHONDRIAL-RELATED"/>
    <property type="match status" value="1"/>
</dbReference>
<comment type="cofactor">
    <cofactor evidence="2">
        <name>[4Fe-4S] cluster</name>
        <dbReference type="ChEBI" id="CHEBI:49883"/>
    </cofactor>
</comment>
<dbReference type="InterPro" id="IPR036008">
    <property type="entry name" value="Aconitase_4Fe-4S_dom"/>
</dbReference>
<evidence type="ECO:0000259" key="15">
    <source>
        <dbReference type="Pfam" id="PF00330"/>
    </source>
</evidence>
<gene>
    <name evidence="16" type="primary">leuC1</name>
    <name evidence="16" type="ORF">GCM10007854_05570</name>
</gene>
<evidence type="ECO:0000256" key="13">
    <source>
        <dbReference type="ARBA" id="ARBA00023239"/>
    </source>
</evidence>
<comment type="catalytic activity">
    <reaction evidence="1">
        <text>(2R,3S)-3-isopropylmalate = (2S)-2-isopropylmalate</text>
        <dbReference type="Rhea" id="RHEA:32287"/>
        <dbReference type="ChEBI" id="CHEBI:1178"/>
        <dbReference type="ChEBI" id="CHEBI:35121"/>
        <dbReference type="EC" id="4.2.1.33"/>
    </reaction>
</comment>
<evidence type="ECO:0000256" key="4">
    <source>
        <dbReference type="ARBA" id="ARBA00004729"/>
    </source>
</evidence>
<dbReference type="EMBL" id="BSNJ01000001">
    <property type="protein sequence ID" value="GLQ19602.1"/>
    <property type="molecule type" value="Genomic_DNA"/>
</dbReference>
<feature type="domain" description="Aconitase/3-isopropylmalate dehydratase large subunit alpha/beta/alpha" evidence="15">
    <location>
        <begin position="7"/>
        <end position="443"/>
    </location>
</feature>
<dbReference type="NCBIfam" id="NF004016">
    <property type="entry name" value="PRK05478.1"/>
    <property type="match status" value="1"/>
</dbReference>
<dbReference type="EC" id="4.2.1.33" evidence="6"/>
<dbReference type="SUPFAM" id="SSF53732">
    <property type="entry name" value="Aconitase iron-sulfur domain"/>
    <property type="match status" value="1"/>
</dbReference>